<proteinExistence type="predicted"/>
<feature type="non-terminal residue" evidence="1">
    <location>
        <position position="147"/>
    </location>
</feature>
<dbReference type="AlphaFoldDB" id="A0A0B1T262"/>
<keyword evidence="2" id="KW-1185">Reference proteome</keyword>
<evidence type="ECO:0000313" key="1">
    <source>
        <dbReference type="EMBL" id="KHJ89490.1"/>
    </source>
</evidence>
<dbReference type="Proteomes" id="UP000053660">
    <property type="component" value="Unassembled WGS sequence"/>
</dbReference>
<name>A0A0B1T262_OESDE</name>
<gene>
    <name evidence="1" type="ORF">OESDEN_10682</name>
</gene>
<accession>A0A0B1T262</accession>
<evidence type="ECO:0000313" key="2">
    <source>
        <dbReference type="Proteomes" id="UP000053660"/>
    </source>
</evidence>
<reference evidence="1 2" key="1">
    <citation type="submission" date="2014-03" db="EMBL/GenBank/DDBJ databases">
        <title>Draft genome of the hookworm Oesophagostomum dentatum.</title>
        <authorList>
            <person name="Mitreva M."/>
        </authorList>
    </citation>
    <scope>NUCLEOTIDE SEQUENCE [LARGE SCALE GENOMIC DNA]</scope>
    <source>
        <strain evidence="1 2">OD-Hann</strain>
    </source>
</reference>
<dbReference type="EMBL" id="KN554141">
    <property type="protein sequence ID" value="KHJ89490.1"/>
    <property type="molecule type" value="Genomic_DNA"/>
</dbReference>
<organism evidence="1 2">
    <name type="scientific">Oesophagostomum dentatum</name>
    <name type="common">Nodular worm</name>
    <dbReference type="NCBI Taxonomy" id="61180"/>
    <lineage>
        <taxon>Eukaryota</taxon>
        <taxon>Metazoa</taxon>
        <taxon>Ecdysozoa</taxon>
        <taxon>Nematoda</taxon>
        <taxon>Chromadorea</taxon>
        <taxon>Rhabditida</taxon>
        <taxon>Rhabditina</taxon>
        <taxon>Rhabditomorpha</taxon>
        <taxon>Strongyloidea</taxon>
        <taxon>Strongylidae</taxon>
        <taxon>Oesophagostomum</taxon>
    </lineage>
</organism>
<dbReference type="OrthoDB" id="5839957at2759"/>
<feature type="non-terminal residue" evidence="1">
    <location>
        <position position="1"/>
    </location>
</feature>
<sequence length="147" mass="16407">LRKKLQDTVRSKINSEVPKKINEAIEQKVNPRLQKLKQKLISMGYKDYDIEWTVQNNILRAAIKPKSATKEISPVQPIDHMLCVNANVLEVISAVSSRSKRNALDKGLSFTCVNPSVKCSVPVCSMCTDVDINPAEPGSDDKFHNCL</sequence>
<protein>
    <submittedName>
        <fullName evidence="1">Uncharacterized protein</fullName>
    </submittedName>
</protein>